<evidence type="ECO:0000259" key="5">
    <source>
        <dbReference type="PROSITE" id="PS51184"/>
    </source>
</evidence>
<dbReference type="SUPFAM" id="SSF51197">
    <property type="entry name" value="Clavaminate synthase-like"/>
    <property type="match status" value="1"/>
</dbReference>
<dbReference type="Gene3D" id="2.60.120.650">
    <property type="entry name" value="Cupin"/>
    <property type="match status" value="1"/>
</dbReference>
<evidence type="ECO:0000313" key="6">
    <source>
        <dbReference type="EMBL" id="GIX65880.1"/>
    </source>
</evidence>
<dbReference type="GeneID" id="94197361"/>
<evidence type="ECO:0000313" key="7">
    <source>
        <dbReference type="Proteomes" id="UP001497744"/>
    </source>
</evidence>
<dbReference type="SMART" id="SM00545">
    <property type="entry name" value="JmjN"/>
    <property type="match status" value="1"/>
</dbReference>
<feature type="region of interest" description="Disordered" evidence="3">
    <location>
        <begin position="1"/>
        <end position="26"/>
    </location>
</feature>
<dbReference type="InterPro" id="IPR003349">
    <property type="entry name" value="JmjN"/>
</dbReference>
<evidence type="ECO:0000259" key="4">
    <source>
        <dbReference type="PROSITE" id="PS51183"/>
    </source>
</evidence>
<accession>A0AAV4M1W0</accession>
<dbReference type="GO" id="GO:0034647">
    <property type="term" value="F:histone H3K4me/H3K4me2/H3K4me3 demethylase activity"/>
    <property type="evidence" value="ECO:0007669"/>
    <property type="project" value="TreeGrafter"/>
</dbReference>
<dbReference type="GO" id="GO:0000785">
    <property type="term" value="C:chromatin"/>
    <property type="evidence" value="ECO:0007669"/>
    <property type="project" value="TreeGrafter"/>
</dbReference>
<comment type="caution">
    <text evidence="6">The sequence shown here is derived from an EMBL/GenBank/DDBJ whole genome shotgun (WGS) entry which is preliminary data.</text>
</comment>
<dbReference type="EMBL" id="BPLF01000005">
    <property type="protein sequence ID" value="GIX65880.1"/>
    <property type="molecule type" value="Genomic_DNA"/>
</dbReference>
<dbReference type="PANTHER" id="PTHR10694:SF113">
    <property type="entry name" value="PROTEIN JUMONJI"/>
    <property type="match status" value="1"/>
</dbReference>
<dbReference type="GO" id="GO:0010468">
    <property type="term" value="P:regulation of gene expression"/>
    <property type="evidence" value="ECO:0007669"/>
    <property type="project" value="TreeGrafter"/>
</dbReference>
<sequence length="757" mass="84921">MTPAQCPRSPSALPSHRHGGRDGVPTRCGGADDYNIDYAGCRRSSRPSKRPSFFKVVHETRADREVMAAIKRSKLEKQHMNLDYGSLVEVPTVYATEAEFRDPVTLWSKYSHLGEKFGAVKVVPPSGWRGVCPLDTGRLKFKIREQQLHKLSSGKVTPVFAKRSPYSQGFSHPAYEWDCAQMQGADSALKLKLFGRDTVSNEEVERMYWRIVKSGTTSLAVTYGADLNVYSSEFEKYLVDVSGTEHESDVWNLRNLPKCPGSLLRYLDQVIPGVNSPWLYIGMAMTSFCWHTEDNYFGAVNYHHWGAPKIWYVIPPRKAGRLEAFLRNYVASEGEDFAVYSLKVQVPPDVLIANGIPVCRIVQRENEFVLAWPRAFHSGMNVGYNCNEACNIVTTSWIPMGYQSLLNYKYNRSTCVPFYTLVMGGVGNYREYVAEDLSHMINALTILLLQEMNERTVGEYRRVQMYLHLAESDAFDVQSFMDKLCPLGFNAKGFVSAFQLMCSKDDDEFLRGCTLLSSAWMKDCDLCDTPTFASCLICLHCNCTVCVTCQSFHPCECKTRMVLYRYPLLAFHRMISILKGAYRSMSGAIWRPKSAHITLPTIASLAALDKGAFFSIVGLLKAQKSRPKAIAAKRPRKSASDKSTSWSDIDCLSTTDDCLSYSSSSDSSIPAVGWESSWFDDLRGAVDRWQENAGVTPPAGASRYGEIALKEPYSLSDDTFARYDDVRVLATVTKVTARYLMLSFEENCAYVAEGVSA</sequence>
<dbReference type="PROSITE" id="PS51183">
    <property type="entry name" value="JMJN"/>
    <property type="match status" value="1"/>
</dbReference>
<dbReference type="PROSITE" id="PS51184">
    <property type="entry name" value="JMJC"/>
    <property type="match status" value="1"/>
</dbReference>
<dbReference type="Pfam" id="PF02375">
    <property type="entry name" value="JmjN"/>
    <property type="match status" value="1"/>
</dbReference>
<dbReference type="Pfam" id="PF02373">
    <property type="entry name" value="JmjC"/>
    <property type="match status" value="1"/>
</dbReference>
<feature type="domain" description="JmjN" evidence="4">
    <location>
        <begin position="90"/>
        <end position="131"/>
    </location>
</feature>
<dbReference type="AlphaFoldDB" id="A0AAV4M1W0"/>
<organism evidence="6 7">
    <name type="scientific">Babesia caballi</name>
    <dbReference type="NCBI Taxonomy" id="5871"/>
    <lineage>
        <taxon>Eukaryota</taxon>
        <taxon>Sar</taxon>
        <taxon>Alveolata</taxon>
        <taxon>Apicomplexa</taxon>
        <taxon>Aconoidasida</taxon>
        <taxon>Piroplasmida</taxon>
        <taxon>Babesiidae</taxon>
        <taxon>Babesia</taxon>
    </lineage>
</organism>
<reference evidence="6 7" key="1">
    <citation type="submission" date="2021-06" db="EMBL/GenBank/DDBJ databases">
        <title>Genome sequence of Babesia caballi.</title>
        <authorList>
            <person name="Yamagishi J."/>
            <person name="Kidaka T."/>
            <person name="Ochi A."/>
        </authorList>
    </citation>
    <scope>NUCLEOTIDE SEQUENCE [LARGE SCALE GENOMIC DNA]</scope>
    <source>
        <strain evidence="6">USDA-D6B2</strain>
    </source>
</reference>
<evidence type="ECO:0000256" key="3">
    <source>
        <dbReference type="SAM" id="MobiDB-lite"/>
    </source>
</evidence>
<name>A0AAV4M1W0_BABCB</name>
<dbReference type="RefSeq" id="XP_067717949.1">
    <property type="nucleotide sequence ID" value="XM_067861848.1"/>
</dbReference>
<evidence type="ECO:0000256" key="2">
    <source>
        <dbReference type="ARBA" id="ARBA00023242"/>
    </source>
</evidence>
<gene>
    <name evidence="6" type="ORF">BcabD6B2_53150</name>
</gene>
<dbReference type="SMART" id="SM00558">
    <property type="entry name" value="JmjC"/>
    <property type="match status" value="1"/>
</dbReference>
<comment type="subcellular location">
    <subcellularLocation>
        <location evidence="1">Nucleus</location>
    </subcellularLocation>
</comment>
<protein>
    <submittedName>
        <fullName evidence="6">Histone lysine demethylase JMJC1/KDM5D/JARID1D</fullName>
    </submittedName>
</protein>
<keyword evidence="2" id="KW-0539">Nucleus</keyword>
<evidence type="ECO:0000256" key="1">
    <source>
        <dbReference type="ARBA" id="ARBA00004123"/>
    </source>
</evidence>
<feature type="domain" description="JmjC" evidence="5">
    <location>
        <begin position="245"/>
        <end position="409"/>
    </location>
</feature>
<keyword evidence="7" id="KW-1185">Reference proteome</keyword>
<dbReference type="PANTHER" id="PTHR10694">
    <property type="entry name" value="LYSINE-SPECIFIC DEMETHYLASE"/>
    <property type="match status" value="1"/>
</dbReference>
<dbReference type="GO" id="GO:0005634">
    <property type="term" value="C:nucleus"/>
    <property type="evidence" value="ECO:0007669"/>
    <property type="project" value="UniProtKB-SubCell"/>
</dbReference>
<dbReference type="InterPro" id="IPR003347">
    <property type="entry name" value="JmjC_dom"/>
</dbReference>
<proteinExistence type="predicted"/>
<dbReference type="Proteomes" id="UP001497744">
    <property type="component" value="Unassembled WGS sequence"/>
</dbReference>